<protein>
    <submittedName>
        <fullName evidence="3">Uncharacterized protein</fullName>
    </submittedName>
</protein>
<organism evidence="3 5">
    <name type="scientific">Nitzschia inconspicua</name>
    <dbReference type="NCBI Taxonomy" id="303405"/>
    <lineage>
        <taxon>Eukaryota</taxon>
        <taxon>Sar</taxon>
        <taxon>Stramenopiles</taxon>
        <taxon>Ochrophyta</taxon>
        <taxon>Bacillariophyta</taxon>
        <taxon>Bacillariophyceae</taxon>
        <taxon>Bacillariophycidae</taxon>
        <taxon>Bacillariales</taxon>
        <taxon>Bacillariaceae</taxon>
        <taxon>Nitzschia</taxon>
    </lineage>
</organism>
<dbReference type="EMBL" id="JAGRRH010000004">
    <property type="protein sequence ID" value="KAG7371598.1"/>
    <property type="molecule type" value="Genomic_DNA"/>
</dbReference>
<feature type="compositionally biased region" description="Acidic residues" evidence="1">
    <location>
        <begin position="165"/>
        <end position="176"/>
    </location>
</feature>
<sequence>MTSCNVLFLLVVGFLSTTTLAQTTTLPERPPVLPERPTTPPVEFPSTSTIDDEDTFPPPVSDVLPSTGITSTTVASLETCKSRVQSVAESNIADVGTVCNICGDGNVVTAPTENFGPLEGVMYICGCSDVAGQLGLIPEELCPSVVATIARGGMCGCAAAIDGDGDGDNDENEEDNLNMPPPPPPTTGKKGGKGSKSGKRDSTAGKSQPRTSIRTDPGYRQLRFSGE</sequence>
<reference evidence="3" key="1">
    <citation type="journal article" date="2021" name="Sci. Rep.">
        <title>Diploid genomic architecture of Nitzschia inconspicua, an elite biomass production diatom.</title>
        <authorList>
            <person name="Oliver A."/>
            <person name="Podell S."/>
            <person name="Pinowska A."/>
            <person name="Traller J.C."/>
            <person name="Smith S.R."/>
            <person name="McClure R."/>
            <person name="Beliaev A."/>
            <person name="Bohutskyi P."/>
            <person name="Hill E.A."/>
            <person name="Rabines A."/>
            <person name="Zheng H."/>
            <person name="Allen L.Z."/>
            <person name="Kuo A."/>
            <person name="Grigoriev I.V."/>
            <person name="Allen A.E."/>
            <person name="Hazlebeck D."/>
            <person name="Allen E.E."/>
        </authorList>
    </citation>
    <scope>NUCLEOTIDE SEQUENCE</scope>
    <source>
        <strain evidence="3">Hildebrandi</strain>
    </source>
</reference>
<feature type="region of interest" description="Disordered" evidence="1">
    <location>
        <begin position="165"/>
        <end position="227"/>
    </location>
</feature>
<name>A0A9K3P9X9_9STRA</name>
<feature type="signal peptide" evidence="2">
    <location>
        <begin position="1"/>
        <end position="21"/>
    </location>
</feature>
<evidence type="ECO:0000256" key="1">
    <source>
        <dbReference type="SAM" id="MobiDB-lite"/>
    </source>
</evidence>
<gene>
    <name evidence="4" type="ORF">IV203_020168</name>
    <name evidence="3" type="ORF">IV203_020358</name>
</gene>
<proteinExistence type="predicted"/>
<feature type="compositionally biased region" description="Pro residues" evidence="1">
    <location>
        <begin position="28"/>
        <end position="43"/>
    </location>
</feature>
<dbReference type="OrthoDB" id="55453at2759"/>
<evidence type="ECO:0000313" key="3">
    <source>
        <dbReference type="EMBL" id="KAG7339205.1"/>
    </source>
</evidence>
<reference evidence="3" key="2">
    <citation type="submission" date="2021-04" db="EMBL/GenBank/DDBJ databases">
        <authorList>
            <person name="Podell S."/>
        </authorList>
    </citation>
    <scope>NUCLEOTIDE SEQUENCE</scope>
    <source>
        <strain evidence="3">Hildebrandi</strain>
    </source>
</reference>
<comment type="caution">
    <text evidence="3">The sequence shown here is derived from an EMBL/GenBank/DDBJ whole genome shotgun (WGS) entry which is preliminary data.</text>
</comment>
<feature type="chain" id="PRO_5039844518" evidence="2">
    <location>
        <begin position="22"/>
        <end position="227"/>
    </location>
</feature>
<evidence type="ECO:0000313" key="5">
    <source>
        <dbReference type="Proteomes" id="UP000693970"/>
    </source>
</evidence>
<keyword evidence="5" id="KW-1185">Reference proteome</keyword>
<evidence type="ECO:0000256" key="2">
    <source>
        <dbReference type="SAM" id="SignalP"/>
    </source>
</evidence>
<dbReference type="EMBL" id="JAGRRH010000039">
    <property type="protein sequence ID" value="KAG7339205.1"/>
    <property type="molecule type" value="Genomic_DNA"/>
</dbReference>
<feature type="compositionally biased region" description="Polar residues" evidence="1">
    <location>
        <begin position="204"/>
        <end position="214"/>
    </location>
</feature>
<accession>A0A9K3P9X9</accession>
<feature type="region of interest" description="Disordered" evidence="1">
    <location>
        <begin position="26"/>
        <end position="64"/>
    </location>
</feature>
<dbReference type="Proteomes" id="UP000693970">
    <property type="component" value="Unassembled WGS sequence"/>
</dbReference>
<keyword evidence="2" id="KW-0732">Signal</keyword>
<dbReference type="AlphaFoldDB" id="A0A9K3P9X9"/>
<evidence type="ECO:0000313" key="4">
    <source>
        <dbReference type="EMBL" id="KAG7371598.1"/>
    </source>
</evidence>